<dbReference type="AlphaFoldDB" id="A0A8J3CLR4"/>
<comment type="caution">
    <text evidence="7">The sequence shown here is derived from an EMBL/GenBank/DDBJ whole genome shotgun (WGS) entry which is preliminary data.</text>
</comment>
<keyword evidence="8" id="KW-1185">Reference proteome</keyword>
<dbReference type="PANTHER" id="PTHR13693">
    <property type="entry name" value="CLASS II AMINOTRANSFERASE/8-AMINO-7-OXONONANOATE SYNTHASE"/>
    <property type="match status" value="1"/>
</dbReference>
<organism evidence="7 8">
    <name type="scientific">Formosimonas limnophila</name>
    <dbReference type="NCBI Taxonomy" id="1384487"/>
    <lineage>
        <taxon>Bacteria</taxon>
        <taxon>Pseudomonadati</taxon>
        <taxon>Pseudomonadota</taxon>
        <taxon>Betaproteobacteria</taxon>
        <taxon>Burkholderiales</taxon>
        <taxon>Burkholderiaceae</taxon>
        <taxon>Formosimonas</taxon>
    </lineage>
</organism>
<dbReference type="Pfam" id="PF00155">
    <property type="entry name" value="Aminotran_1_2"/>
    <property type="match status" value="1"/>
</dbReference>
<dbReference type="InterPro" id="IPR015421">
    <property type="entry name" value="PyrdxlP-dep_Trfase_major"/>
</dbReference>
<dbReference type="GO" id="GO:0016740">
    <property type="term" value="F:transferase activity"/>
    <property type="evidence" value="ECO:0007669"/>
    <property type="project" value="UniProtKB-KW"/>
</dbReference>
<gene>
    <name evidence="7" type="primary">bioF_2</name>
    <name evidence="7" type="ORF">GCM10009007_05820</name>
</gene>
<dbReference type="PROSITE" id="PS00599">
    <property type="entry name" value="AA_TRANSFER_CLASS_2"/>
    <property type="match status" value="1"/>
</dbReference>
<dbReference type="PANTHER" id="PTHR13693:SF77">
    <property type="entry name" value="8-AMINO-7-OXONONANOATE SYNTHASE"/>
    <property type="match status" value="1"/>
</dbReference>
<dbReference type="GO" id="GO:0030170">
    <property type="term" value="F:pyridoxal phosphate binding"/>
    <property type="evidence" value="ECO:0007669"/>
    <property type="project" value="InterPro"/>
</dbReference>
<comment type="cofactor">
    <cofactor evidence="1 5">
        <name>pyridoxal 5'-phosphate</name>
        <dbReference type="ChEBI" id="CHEBI:597326"/>
    </cofactor>
</comment>
<keyword evidence="3" id="KW-0808">Transferase</keyword>
<dbReference type="Gene3D" id="3.90.1150.10">
    <property type="entry name" value="Aspartate Aminotransferase, domain 1"/>
    <property type="match status" value="1"/>
</dbReference>
<evidence type="ECO:0000256" key="3">
    <source>
        <dbReference type="ARBA" id="ARBA00022679"/>
    </source>
</evidence>
<protein>
    <submittedName>
        <fullName evidence="7">8-amino-7-oxononanoate synthase</fullName>
    </submittedName>
</protein>
<reference evidence="7" key="1">
    <citation type="journal article" date="2014" name="Int. J. Syst. Evol. Microbiol.">
        <title>Complete genome sequence of Corynebacterium casei LMG S-19264T (=DSM 44701T), isolated from a smear-ripened cheese.</title>
        <authorList>
            <consortium name="US DOE Joint Genome Institute (JGI-PGF)"/>
            <person name="Walter F."/>
            <person name="Albersmeier A."/>
            <person name="Kalinowski J."/>
            <person name="Ruckert C."/>
        </authorList>
    </citation>
    <scope>NUCLEOTIDE SEQUENCE</scope>
    <source>
        <strain evidence="7">KCTC 32501</strain>
    </source>
</reference>
<evidence type="ECO:0000313" key="7">
    <source>
        <dbReference type="EMBL" id="GHA68050.1"/>
    </source>
</evidence>
<keyword evidence="4 5" id="KW-0663">Pyridoxal phosphate</keyword>
<dbReference type="SUPFAM" id="SSF53383">
    <property type="entry name" value="PLP-dependent transferases"/>
    <property type="match status" value="1"/>
</dbReference>
<comment type="similarity">
    <text evidence="2">Belongs to the class-II pyridoxal-phosphate-dependent aminotransferase family. BioF subfamily.</text>
</comment>
<dbReference type="InterPro" id="IPR001917">
    <property type="entry name" value="Aminotrans_II_pyridoxalP_BS"/>
</dbReference>
<reference evidence="7" key="2">
    <citation type="submission" date="2020-09" db="EMBL/GenBank/DDBJ databases">
        <authorList>
            <person name="Sun Q."/>
            <person name="Kim S."/>
        </authorList>
    </citation>
    <scope>NUCLEOTIDE SEQUENCE</scope>
    <source>
        <strain evidence="7">KCTC 32501</strain>
    </source>
</reference>
<name>A0A8J3CLR4_9BURK</name>
<dbReference type="Proteomes" id="UP000614287">
    <property type="component" value="Unassembled WGS sequence"/>
</dbReference>
<evidence type="ECO:0000313" key="8">
    <source>
        <dbReference type="Proteomes" id="UP000614287"/>
    </source>
</evidence>
<dbReference type="InterPro" id="IPR015422">
    <property type="entry name" value="PyrdxlP-dep_Trfase_small"/>
</dbReference>
<feature type="domain" description="Aminotransferase class I/classII large" evidence="6">
    <location>
        <begin position="47"/>
        <end position="382"/>
    </location>
</feature>
<sequence length="395" mass="44253">MGYPKTQWLRYNRFMHLSSKLSRLWAKRLTQRDLTSQRRQLREPVSIDFCSNDYLGWARRADVLLTNFPEGRHGATGSRLLSGQTKTINMLESRIAAFHDAPAALIFNSGFDANIGTLAAISDRHTVFLYDELCHASLIDGMRLSLSRHVYKFRHNDVAHLANLLAMHADKVIAVVVESVYSMDGDVAPLREIVQLTKQHSACLIVDEAHGTGVIGARGEGLVQHLGLQQEIDVRIHTYGKAMGCHGAAVLGSRDLIDVLINFSRPFIYSTALPPASYAAISRAYDLLRDDVTSRKRLHGVIDSFRSRISEGDWSVFGTSWLDSTTPIQGLIVGHVRHARQIAEYLQSHELDVRPILSPTVAEGTERLRICLHSFNTEDELDLLFHTLHKALQTT</sequence>
<dbReference type="Gene3D" id="3.40.640.10">
    <property type="entry name" value="Type I PLP-dependent aspartate aminotransferase-like (Major domain)"/>
    <property type="match status" value="1"/>
</dbReference>
<dbReference type="InterPro" id="IPR004839">
    <property type="entry name" value="Aminotransferase_I/II_large"/>
</dbReference>
<proteinExistence type="inferred from homology"/>
<dbReference type="InterPro" id="IPR050087">
    <property type="entry name" value="AON_synthase_class-II"/>
</dbReference>
<evidence type="ECO:0000256" key="4">
    <source>
        <dbReference type="ARBA" id="ARBA00022898"/>
    </source>
</evidence>
<accession>A0A8J3CLR4</accession>
<evidence type="ECO:0000259" key="6">
    <source>
        <dbReference type="Pfam" id="PF00155"/>
    </source>
</evidence>
<evidence type="ECO:0000256" key="5">
    <source>
        <dbReference type="RuleBase" id="RU003693"/>
    </source>
</evidence>
<evidence type="ECO:0000256" key="1">
    <source>
        <dbReference type="ARBA" id="ARBA00001933"/>
    </source>
</evidence>
<evidence type="ECO:0000256" key="2">
    <source>
        <dbReference type="ARBA" id="ARBA00010008"/>
    </source>
</evidence>
<dbReference type="EMBL" id="BMZG01000003">
    <property type="protein sequence ID" value="GHA68050.1"/>
    <property type="molecule type" value="Genomic_DNA"/>
</dbReference>
<dbReference type="InterPro" id="IPR015424">
    <property type="entry name" value="PyrdxlP-dep_Trfase"/>
</dbReference>